<dbReference type="RefSeq" id="XP_073393535.1">
    <property type="nucleotide sequence ID" value="XM_073537434.1"/>
</dbReference>
<evidence type="ECO:0000256" key="6">
    <source>
        <dbReference type="SAM" id="Phobius"/>
    </source>
</evidence>
<dbReference type="Gramene" id="Pp3c11_17020V3.3">
    <property type="protein sequence ID" value="Pp3c11_17020V3.3"/>
    <property type="gene ID" value="Pp3c11_17020"/>
</dbReference>
<dbReference type="STRING" id="3218.A0A2K1JUZ9"/>
<gene>
    <name evidence="8" type="primary">LOC112289026</name>
    <name evidence="7" type="ORF">PHYPA_015122</name>
</gene>
<dbReference type="OMA" id="ESWCKMG"/>
<dbReference type="Gramene" id="Pp3c11_17020V3.4">
    <property type="protein sequence ID" value="Pp3c11_17020V3.4"/>
    <property type="gene ID" value="Pp3c11_17020"/>
</dbReference>
<reference evidence="7 9" key="2">
    <citation type="journal article" date="2018" name="Plant J.">
        <title>The Physcomitrella patens chromosome-scale assembly reveals moss genome structure and evolution.</title>
        <authorList>
            <person name="Lang D."/>
            <person name="Ullrich K.K."/>
            <person name="Murat F."/>
            <person name="Fuchs J."/>
            <person name="Jenkins J."/>
            <person name="Haas F.B."/>
            <person name="Piednoel M."/>
            <person name="Gundlach H."/>
            <person name="Van Bel M."/>
            <person name="Meyberg R."/>
            <person name="Vives C."/>
            <person name="Morata J."/>
            <person name="Symeonidi A."/>
            <person name="Hiss M."/>
            <person name="Muchero W."/>
            <person name="Kamisugi Y."/>
            <person name="Saleh O."/>
            <person name="Blanc G."/>
            <person name="Decker E.L."/>
            <person name="van Gessel N."/>
            <person name="Grimwood J."/>
            <person name="Hayes R.D."/>
            <person name="Graham S.W."/>
            <person name="Gunter L.E."/>
            <person name="McDaniel S.F."/>
            <person name="Hoernstein S.N.W."/>
            <person name="Larsson A."/>
            <person name="Li F.W."/>
            <person name="Perroud P.F."/>
            <person name="Phillips J."/>
            <person name="Ranjan P."/>
            <person name="Rokshar D.S."/>
            <person name="Rothfels C.J."/>
            <person name="Schneider L."/>
            <person name="Shu S."/>
            <person name="Stevenson D.W."/>
            <person name="Thummler F."/>
            <person name="Tillich M."/>
            <person name="Villarreal Aguilar J.C."/>
            <person name="Widiez T."/>
            <person name="Wong G.K."/>
            <person name="Wymore A."/>
            <person name="Zhang Y."/>
            <person name="Zimmer A.D."/>
            <person name="Quatrano R.S."/>
            <person name="Mayer K.F.X."/>
            <person name="Goodstein D."/>
            <person name="Casacuberta J.M."/>
            <person name="Vandepoele K."/>
            <person name="Reski R."/>
            <person name="Cuming A.C."/>
            <person name="Tuskan G.A."/>
            <person name="Maumus F."/>
            <person name="Salse J."/>
            <person name="Schmutz J."/>
            <person name="Rensing S.A."/>
        </authorList>
    </citation>
    <scope>NUCLEOTIDE SEQUENCE [LARGE SCALE GENOMIC DNA]</scope>
    <source>
        <strain evidence="8 9">cv. Gransden 2004</strain>
    </source>
</reference>
<evidence type="ECO:0000256" key="2">
    <source>
        <dbReference type="ARBA" id="ARBA00010095"/>
    </source>
</evidence>
<sequence length="156" mass="18205">MEMDFILWLLCFFAVVSLLGVLVYQLMCLSDLEFDYSNPFDSSVNINSCIVPEFFIHGTLGCTYLLTGHWWLFILNVPLAYYHTSLYLRKQHLLDVTEIFSHLGREKKYRLVKLAFYLLLFVIVIFKLLVATFHLVLEHEDAAQTARTFTAIHADM</sequence>
<evidence type="ECO:0000256" key="3">
    <source>
        <dbReference type="ARBA" id="ARBA00022692"/>
    </source>
</evidence>
<feature type="transmembrane region" description="Helical" evidence="6">
    <location>
        <begin position="114"/>
        <end position="137"/>
    </location>
</feature>
<dbReference type="PANTHER" id="PTHR12290">
    <property type="entry name" value="CORNICHON-RELATED"/>
    <property type="match status" value="1"/>
</dbReference>
<name>A0A2K1JUZ9_PHYPA</name>
<accession>A0A2K1JUZ9</accession>
<dbReference type="InterPro" id="IPR003377">
    <property type="entry name" value="Cornichon"/>
</dbReference>
<dbReference type="GO" id="GO:0016020">
    <property type="term" value="C:membrane"/>
    <property type="evidence" value="ECO:0007669"/>
    <property type="project" value="UniProtKB-SubCell"/>
</dbReference>
<evidence type="ECO:0000256" key="5">
    <source>
        <dbReference type="ARBA" id="ARBA00023136"/>
    </source>
</evidence>
<dbReference type="EnsemblPlants" id="Pp3c11_17020V3.3">
    <property type="protein sequence ID" value="Pp3c11_17020V3.3"/>
    <property type="gene ID" value="Pp3c11_17020"/>
</dbReference>
<dbReference type="RefSeq" id="XP_024389698.1">
    <property type="nucleotide sequence ID" value="XM_024533930.2"/>
</dbReference>
<dbReference type="Proteomes" id="UP000006727">
    <property type="component" value="Chromosome 11"/>
</dbReference>
<dbReference type="Pfam" id="PF03311">
    <property type="entry name" value="Cornichon"/>
    <property type="match status" value="1"/>
</dbReference>
<dbReference type="PaxDb" id="3218-PP1S80_142V6.1"/>
<comment type="subcellular location">
    <subcellularLocation>
        <location evidence="1">Membrane</location>
        <topology evidence="1">Multi-pass membrane protein</topology>
    </subcellularLocation>
</comment>
<evidence type="ECO:0008006" key="10">
    <source>
        <dbReference type="Google" id="ProtNLM"/>
    </source>
</evidence>
<dbReference type="EnsemblPlants" id="Pp3c11_17020V3.2">
    <property type="protein sequence ID" value="Pp3c11_17020V3.2"/>
    <property type="gene ID" value="Pp3c11_17020"/>
</dbReference>
<dbReference type="GeneID" id="112289026"/>
<dbReference type="EnsemblPlants" id="Pp3c11_17020V3.1">
    <property type="protein sequence ID" value="Pp3c11_17020V3.1"/>
    <property type="gene ID" value="Pp3c11_17020"/>
</dbReference>
<dbReference type="Gramene" id="Pp3c11_17020V3.1">
    <property type="protein sequence ID" value="Pp3c11_17020V3.1"/>
    <property type="gene ID" value="Pp3c11_17020"/>
</dbReference>
<protein>
    <recommendedName>
        <fullName evidence="10">Cornichon-like protein</fullName>
    </recommendedName>
</protein>
<dbReference type="Gramene" id="Pp3c11_17020V3.22">
    <property type="protein sequence ID" value="Pp3c11_17020V3.22"/>
    <property type="gene ID" value="Pp3c11_17020"/>
</dbReference>
<keyword evidence="4 6" id="KW-1133">Transmembrane helix</keyword>
<reference evidence="7 9" key="1">
    <citation type="journal article" date="2008" name="Science">
        <title>The Physcomitrella genome reveals evolutionary insights into the conquest of land by plants.</title>
        <authorList>
            <person name="Rensing S."/>
            <person name="Lang D."/>
            <person name="Zimmer A."/>
            <person name="Terry A."/>
            <person name="Salamov A."/>
            <person name="Shapiro H."/>
            <person name="Nishiyama T."/>
            <person name="Perroud P.-F."/>
            <person name="Lindquist E."/>
            <person name="Kamisugi Y."/>
            <person name="Tanahashi T."/>
            <person name="Sakakibara K."/>
            <person name="Fujita T."/>
            <person name="Oishi K."/>
            <person name="Shin-I T."/>
            <person name="Kuroki Y."/>
            <person name="Toyoda A."/>
            <person name="Suzuki Y."/>
            <person name="Hashimoto A."/>
            <person name="Yamaguchi K."/>
            <person name="Sugano A."/>
            <person name="Kohara Y."/>
            <person name="Fujiyama A."/>
            <person name="Anterola A."/>
            <person name="Aoki S."/>
            <person name="Ashton N."/>
            <person name="Barbazuk W.B."/>
            <person name="Barker E."/>
            <person name="Bennetzen J."/>
            <person name="Bezanilla M."/>
            <person name="Blankenship R."/>
            <person name="Cho S.H."/>
            <person name="Dutcher S."/>
            <person name="Estelle M."/>
            <person name="Fawcett J.A."/>
            <person name="Gundlach H."/>
            <person name="Hanada K."/>
            <person name="Heyl A."/>
            <person name="Hicks K.A."/>
            <person name="Hugh J."/>
            <person name="Lohr M."/>
            <person name="Mayer K."/>
            <person name="Melkozernov A."/>
            <person name="Murata T."/>
            <person name="Nelson D."/>
            <person name="Pils B."/>
            <person name="Prigge M."/>
            <person name="Reiss B."/>
            <person name="Renner T."/>
            <person name="Rombauts S."/>
            <person name="Rushton P."/>
            <person name="Sanderfoot A."/>
            <person name="Schween G."/>
            <person name="Shiu S.-H."/>
            <person name="Stueber K."/>
            <person name="Theodoulou F.L."/>
            <person name="Tu H."/>
            <person name="Van de Peer Y."/>
            <person name="Verrier P.J."/>
            <person name="Waters E."/>
            <person name="Wood A."/>
            <person name="Yang L."/>
            <person name="Cove D."/>
            <person name="Cuming A."/>
            <person name="Hasebe M."/>
            <person name="Lucas S."/>
            <person name="Mishler D.B."/>
            <person name="Reski R."/>
            <person name="Grigoriev I."/>
            <person name="Quatrano R.S."/>
            <person name="Boore J.L."/>
        </authorList>
    </citation>
    <scope>NUCLEOTIDE SEQUENCE [LARGE SCALE GENOMIC DNA]</scope>
    <source>
        <strain evidence="8 9">cv. Gransden 2004</strain>
    </source>
</reference>
<evidence type="ECO:0000256" key="4">
    <source>
        <dbReference type="ARBA" id="ARBA00022989"/>
    </source>
</evidence>
<evidence type="ECO:0000313" key="9">
    <source>
        <dbReference type="Proteomes" id="UP000006727"/>
    </source>
</evidence>
<dbReference type="Gramene" id="Pp3c11_17020V3.2">
    <property type="protein sequence ID" value="Pp3c11_17020V3.2"/>
    <property type="gene ID" value="Pp3c11_17020"/>
</dbReference>
<organism evidence="7">
    <name type="scientific">Physcomitrium patens</name>
    <name type="common">Spreading-leaved earth moss</name>
    <name type="synonym">Physcomitrella patens</name>
    <dbReference type="NCBI Taxonomy" id="3218"/>
    <lineage>
        <taxon>Eukaryota</taxon>
        <taxon>Viridiplantae</taxon>
        <taxon>Streptophyta</taxon>
        <taxon>Embryophyta</taxon>
        <taxon>Bryophyta</taxon>
        <taxon>Bryophytina</taxon>
        <taxon>Bryopsida</taxon>
        <taxon>Funariidae</taxon>
        <taxon>Funariales</taxon>
        <taxon>Funariaceae</taxon>
        <taxon>Physcomitrium</taxon>
    </lineage>
</organism>
<comment type="similarity">
    <text evidence="2">Belongs to the cornichon family.</text>
</comment>
<dbReference type="SMART" id="SM01398">
    <property type="entry name" value="Cornichon"/>
    <property type="match status" value="1"/>
</dbReference>
<keyword evidence="5 6" id="KW-0472">Membrane</keyword>
<dbReference type="EMBL" id="ABEU02000011">
    <property type="protein sequence ID" value="PNR45351.1"/>
    <property type="molecule type" value="Genomic_DNA"/>
</dbReference>
<dbReference type="GO" id="GO:0016192">
    <property type="term" value="P:vesicle-mediated transport"/>
    <property type="evidence" value="ECO:0007669"/>
    <property type="project" value="InterPro"/>
</dbReference>
<evidence type="ECO:0000313" key="7">
    <source>
        <dbReference type="EMBL" id="PNR45351.1"/>
    </source>
</evidence>
<evidence type="ECO:0000256" key="1">
    <source>
        <dbReference type="ARBA" id="ARBA00004141"/>
    </source>
</evidence>
<dbReference type="EnsemblPlants" id="Pp3c11_17020V3.22">
    <property type="protein sequence ID" value="Pp3c11_17020V3.22"/>
    <property type="gene ID" value="Pp3c11_17020"/>
</dbReference>
<keyword evidence="3 6" id="KW-0812">Transmembrane</keyword>
<dbReference type="EnsemblPlants" id="Pp3c11_17020V3.4">
    <property type="protein sequence ID" value="Pp3c11_17020V3.4"/>
    <property type="gene ID" value="Pp3c11_17020"/>
</dbReference>
<evidence type="ECO:0000313" key="8">
    <source>
        <dbReference type="EnsemblPlants" id="Pp3c11_17020V3.1"/>
    </source>
</evidence>
<proteinExistence type="inferred from homology"/>
<feature type="transmembrane region" description="Helical" evidence="6">
    <location>
        <begin position="54"/>
        <end position="82"/>
    </location>
</feature>
<reference evidence="8" key="3">
    <citation type="submission" date="2020-12" db="UniProtKB">
        <authorList>
            <consortium name="EnsemblPlants"/>
        </authorList>
    </citation>
    <scope>IDENTIFICATION</scope>
</reference>
<keyword evidence="9" id="KW-1185">Reference proteome</keyword>
<dbReference type="RefSeq" id="XP_024389699.1">
    <property type="nucleotide sequence ID" value="XM_024533931.2"/>
</dbReference>
<dbReference type="AlphaFoldDB" id="A0A2K1JUZ9"/>